<dbReference type="SUPFAM" id="SSF57701">
    <property type="entry name" value="Zn2/Cys6 DNA-binding domain"/>
    <property type="match status" value="1"/>
</dbReference>
<evidence type="ECO:0000259" key="3">
    <source>
        <dbReference type="PROSITE" id="PS50048"/>
    </source>
</evidence>
<evidence type="ECO:0000313" key="4">
    <source>
        <dbReference type="EMBL" id="KEQ93658.1"/>
    </source>
</evidence>
<accession>A0A074Y7C0</accession>
<feature type="domain" description="Zn(2)-C6 fungal-type" evidence="3">
    <location>
        <begin position="14"/>
        <end position="44"/>
    </location>
</feature>
<organism evidence="4 5">
    <name type="scientific">Aureobasidium subglaciale (strain EXF-2481)</name>
    <name type="common">Aureobasidium pullulans var. subglaciale</name>
    <dbReference type="NCBI Taxonomy" id="1043005"/>
    <lineage>
        <taxon>Eukaryota</taxon>
        <taxon>Fungi</taxon>
        <taxon>Dikarya</taxon>
        <taxon>Ascomycota</taxon>
        <taxon>Pezizomycotina</taxon>
        <taxon>Dothideomycetes</taxon>
        <taxon>Dothideomycetidae</taxon>
        <taxon>Dothideales</taxon>
        <taxon>Saccotheciaceae</taxon>
        <taxon>Aureobasidium</taxon>
    </lineage>
</organism>
<dbReference type="AlphaFoldDB" id="A0A074Y7C0"/>
<dbReference type="Proteomes" id="UP000030641">
    <property type="component" value="Unassembled WGS sequence"/>
</dbReference>
<dbReference type="InterPro" id="IPR053157">
    <property type="entry name" value="Sterol_Uptake_Regulator"/>
</dbReference>
<gene>
    <name evidence="4" type="ORF">AUEXF2481DRAFT_329947</name>
</gene>
<dbReference type="PANTHER" id="PTHR47784:SF14">
    <property type="entry name" value="ZN(II)2CYS6 TRANSCRIPTION FACTOR (EUROFUNG)"/>
    <property type="match status" value="1"/>
</dbReference>
<dbReference type="Pfam" id="PF00172">
    <property type="entry name" value="Zn_clus"/>
    <property type="match status" value="1"/>
</dbReference>
<keyword evidence="5" id="KW-1185">Reference proteome</keyword>
<evidence type="ECO:0000256" key="2">
    <source>
        <dbReference type="SAM" id="MobiDB-lite"/>
    </source>
</evidence>
<dbReference type="Gene3D" id="4.10.240.10">
    <property type="entry name" value="Zn(2)-C6 fungal-type DNA-binding domain"/>
    <property type="match status" value="1"/>
</dbReference>
<reference evidence="4 5" key="1">
    <citation type="journal article" date="2014" name="BMC Genomics">
        <title>Genome sequencing of four Aureobasidium pullulans varieties: biotechnological potential, stress tolerance, and description of new species.</title>
        <authorList>
            <person name="Gostin Ar C."/>
            <person name="Ohm R.A."/>
            <person name="Kogej T."/>
            <person name="Sonjak S."/>
            <person name="Turk M."/>
            <person name="Zajc J."/>
            <person name="Zalar P."/>
            <person name="Grube M."/>
            <person name="Sun H."/>
            <person name="Han J."/>
            <person name="Sharma A."/>
            <person name="Chiniquy J."/>
            <person name="Ngan C.Y."/>
            <person name="Lipzen A."/>
            <person name="Barry K."/>
            <person name="Grigoriev I.V."/>
            <person name="Gunde-Cimerman N."/>
        </authorList>
    </citation>
    <scope>NUCLEOTIDE SEQUENCE [LARGE SCALE GENOMIC DNA]</scope>
    <source>
        <strain evidence="4 5">EXF-2481</strain>
    </source>
</reference>
<dbReference type="EMBL" id="KL584765">
    <property type="protein sequence ID" value="KEQ93658.1"/>
    <property type="molecule type" value="Genomic_DNA"/>
</dbReference>
<dbReference type="SMART" id="SM00066">
    <property type="entry name" value="GAL4"/>
    <property type="match status" value="1"/>
</dbReference>
<name>A0A074Y7C0_AURSE</name>
<dbReference type="OMA" id="PFVMHNI"/>
<dbReference type="InParanoid" id="A0A074Y7C0"/>
<dbReference type="GO" id="GO:0008270">
    <property type="term" value="F:zinc ion binding"/>
    <property type="evidence" value="ECO:0007669"/>
    <property type="project" value="InterPro"/>
</dbReference>
<dbReference type="RefSeq" id="XP_013342175.1">
    <property type="nucleotide sequence ID" value="XM_013486721.1"/>
</dbReference>
<evidence type="ECO:0000256" key="1">
    <source>
        <dbReference type="ARBA" id="ARBA00023242"/>
    </source>
</evidence>
<dbReference type="CDD" id="cd00067">
    <property type="entry name" value="GAL4"/>
    <property type="match status" value="1"/>
</dbReference>
<dbReference type="STRING" id="1043005.A0A074Y7C0"/>
<dbReference type="PROSITE" id="PS50048">
    <property type="entry name" value="ZN2_CY6_FUNGAL_2"/>
    <property type="match status" value="1"/>
</dbReference>
<proteinExistence type="predicted"/>
<protein>
    <recommendedName>
        <fullName evidence="3">Zn(2)-C6 fungal-type domain-containing protein</fullName>
    </recommendedName>
</protein>
<dbReference type="GO" id="GO:0001228">
    <property type="term" value="F:DNA-binding transcription activator activity, RNA polymerase II-specific"/>
    <property type="evidence" value="ECO:0007669"/>
    <property type="project" value="TreeGrafter"/>
</dbReference>
<evidence type="ECO:0000313" key="5">
    <source>
        <dbReference type="Proteomes" id="UP000030641"/>
    </source>
</evidence>
<feature type="region of interest" description="Disordered" evidence="2">
    <location>
        <begin position="46"/>
        <end position="68"/>
    </location>
</feature>
<dbReference type="GeneID" id="25364762"/>
<dbReference type="OrthoDB" id="4937900at2759"/>
<dbReference type="PROSITE" id="PS00463">
    <property type="entry name" value="ZN2_CY6_FUNGAL_1"/>
    <property type="match status" value="1"/>
</dbReference>
<dbReference type="HOGENOM" id="CLU_024934_5_1_1"/>
<sequence>MPPTRKAHHKSRNGCNQCKKRHVKCDEVRPHCGNCVKREATCSFSTGEQSPPNGQEEPESPTNVPEARQQVLSRAEEMDLIHFFTTTTTKTVCHDPKDWHLWEHGIPGLAFQNEYLLDALLALTCLHRSRLHPLRQQFWVRCAIEYENRALPGFFKVLSDVNDETCHAAFAFSFVTTLVEIAMPRGDIDPIEHLVGMRNYFRGTAILYLTKLDALRCGAMNSFFLAKTITWEYDPELRRSLHDRVTALYDIVAGSRDEKIYNETIALLLRLFYDSPYAIISFSLLVGPDFFQLVCQREPMAVLIYIYCGVAFNNVNEWRRWKIVQ</sequence>
<dbReference type="InterPro" id="IPR001138">
    <property type="entry name" value="Zn2Cys6_DnaBD"/>
</dbReference>
<dbReference type="InterPro" id="IPR036864">
    <property type="entry name" value="Zn2-C6_fun-type_DNA-bd_sf"/>
</dbReference>
<dbReference type="PANTHER" id="PTHR47784">
    <property type="entry name" value="STEROL UPTAKE CONTROL PROTEIN 2"/>
    <property type="match status" value="1"/>
</dbReference>
<keyword evidence="1" id="KW-0539">Nucleus</keyword>